<organism evidence="2 3">
    <name type="scientific">Streptomyces griseicoloratus</name>
    <dbReference type="NCBI Taxonomy" id="2752516"/>
    <lineage>
        <taxon>Bacteria</taxon>
        <taxon>Bacillati</taxon>
        <taxon>Actinomycetota</taxon>
        <taxon>Actinomycetes</taxon>
        <taxon>Kitasatosporales</taxon>
        <taxon>Streptomycetaceae</taxon>
        <taxon>Streptomyces</taxon>
    </lineage>
</organism>
<accession>A0A926L8S8</accession>
<feature type="compositionally biased region" description="Polar residues" evidence="1">
    <location>
        <begin position="217"/>
        <end position="226"/>
    </location>
</feature>
<name>A0A926L8S8_9ACTN</name>
<dbReference type="AlphaFoldDB" id="A0A926L8S8"/>
<feature type="region of interest" description="Disordered" evidence="1">
    <location>
        <begin position="1"/>
        <end position="21"/>
    </location>
</feature>
<evidence type="ECO:0000313" key="3">
    <source>
        <dbReference type="Proteomes" id="UP000621210"/>
    </source>
</evidence>
<feature type="region of interest" description="Disordered" evidence="1">
    <location>
        <begin position="204"/>
        <end position="226"/>
    </location>
</feature>
<reference evidence="2" key="2">
    <citation type="submission" date="2020-09" db="EMBL/GenBank/DDBJ databases">
        <authorList>
            <person name="Luo X."/>
        </authorList>
    </citation>
    <scope>NUCLEOTIDE SEQUENCE</scope>
    <source>
        <strain evidence="2">TRM S81-3</strain>
    </source>
</reference>
<sequence length="226" mass="22707">MPLHAGKRRAARPRRGGPDPRRLRLFALAGIVACAVVLPFAVASAGPPGGGENEARPAVRLQPQDAGRATGEADGHGAGPAPGGIDGEPAGRIAATPLRAGPVRSPLQPGTATAVRCGPALTSPGGIEAQTCVVTQGAQTWARTYYRNTTGEPLESVLSLMGPGGRTVRTRCAVGAEAEPGTCETPRGRTRGGPAAYGAVAEFASRAGDGPPLLRAGSNSPRETGS</sequence>
<dbReference type="Proteomes" id="UP000621210">
    <property type="component" value="Unassembled WGS sequence"/>
</dbReference>
<dbReference type="RefSeq" id="WP_188184437.1">
    <property type="nucleotide sequence ID" value="NZ_JACVQF010000223.1"/>
</dbReference>
<evidence type="ECO:0000256" key="1">
    <source>
        <dbReference type="SAM" id="MobiDB-lite"/>
    </source>
</evidence>
<protein>
    <submittedName>
        <fullName evidence="2">Uncharacterized protein</fullName>
    </submittedName>
</protein>
<feature type="region of interest" description="Disordered" evidence="1">
    <location>
        <begin position="64"/>
        <end position="85"/>
    </location>
</feature>
<comment type="caution">
    <text evidence="2">The sequence shown here is derived from an EMBL/GenBank/DDBJ whole genome shotgun (WGS) entry which is preliminary data.</text>
</comment>
<evidence type="ECO:0000313" key="2">
    <source>
        <dbReference type="EMBL" id="MBD0423509.1"/>
    </source>
</evidence>
<keyword evidence="3" id="KW-1185">Reference proteome</keyword>
<proteinExistence type="predicted"/>
<dbReference type="EMBL" id="JACVQF010000223">
    <property type="protein sequence ID" value="MBD0423509.1"/>
    <property type="molecule type" value="Genomic_DNA"/>
</dbReference>
<reference evidence="2" key="1">
    <citation type="submission" date="2020-09" db="EMBL/GenBank/DDBJ databases">
        <title>Streptomyces grisecoloratus sp. nov., isolated from cotton soil.</title>
        <authorList>
            <person name="Xing L."/>
        </authorList>
    </citation>
    <scope>NUCLEOTIDE SEQUENCE</scope>
    <source>
        <strain evidence="2">TRM S81-3</strain>
    </source>
</reference>
<feature type="compositionally biased region" description="Gly residues" evidence="1">
    <location>
        <begin position="76"/>
        <end position="85"/>
    </location>
</feature>
<feature type="compositionally biased region" description="Basic residues" evidence="1">
    <location>
        <begin position="1"/>
        <end position="15"/>
    </location>
</feature>
<gene>
    <name evidence="2" type="ORF">H0H10_30880</name>
</gene>